<comment type="caution">
    <text evidence="14">The sequence shown here is derived from an EMBL/GenBank/DDBJ whole genome shotgun (WGS) entry which is preliminary data.</text>
</comment>
<evidence type="ECO:0000256" key="11">
    <source>
        <dbReference type="ARBA" id="ARBA00033056"/>
    </source>
</evidence>
<evidence type="ECO:0000256" key="7">
    <source>
        <dbReference type="ARBA" id="ARBA00022842"/>
    </source>
</evidence>
<keyword evidence="5" id="KW-0479">Metal-binding</keyword>
<keyword evidence="15" id="KW-1185">Reference proteome</keyword>
<evidence type="ECO:0000256" key="6">
    <source>
        <dbReference type="ARBA" id="ARBA00022801"/>
    </source>
</evidence>
<dbReference type="PANTHER" id="PTHR11839:SF5">
    <property type="entry name" value="ADP-RIBOSE PYROPHOSPHATASE"/>
    <property type="match status" value="1"/>
</dbReference>
<dbReference type="CDD" id="cd24155">
    <property type="entry name" value="NUDIX_ADPRase"/>
    <property type="match status" value="1"/>
</dbReference>
<evidence type="ECO:0000256" key="8">
    <source>
        <dbReference type="ARBA" id="ARBA00025164"/>
    </source>
</evidence>
<dbReference type="InterPro" id="IPR015797">
    <property type="entry name" value="NUDIX_hydrolase-like_dom_sf"/>
</dbReference>
<comment type="cofactor">
    <cofactor evidence="1">
        <name>Mg(2+)</name>
        <dbReference type="ChEBI" id="CHEBI:18420"/>
    </cofactor>
</comment>
<comment type="similarity">
    <text evidence="2">Belongs to the Nudix hydrolase family. NudF subfamily.</text>
</comment>
<dbReference type="EMBL" id="JARHUD010000004">
    <property type="protein sequence ID" value="MDF2095851.1"/>
    <property type="molecule type" value="Genomic_DNA"/>
</dbReference>
<dbReference type="RefSeq" id="WP_275821664.1">
    <property type="nucleotide sequence ID" value="NZ_JARHUD010000004.1"/>
</dbReference>
<comment type="catalytic activity">
    <reaction evidence="12">
        <text>ADP-D-ribose + H2O = D-ribose 5-phosphate + AMP + 2 H(+)</text>
        <dbReference type="Rhea" id="RHEA:10412"/>
        <dbReference type="ChEBI" id="CHEBI:15377"/>
        <dbReference type="ChEBI" id="CHEBI:15378"/>
        <dbReference type="ChEBI" id="CHEBI:57967"/>
        <dbReference type="ChEBI" id="CHEBI:78346"/>
        <dbReference type="ChEBI" id="CHEBI:456215"/>
        <dbReference type="EC" id="3.6.1.13"/>
    </reaction>
</comment>
<dbReference type="InterPro" id="IPR004385">
    <property type="entry name" value="NDP_pyrophosphatase"/>
</dbReference>
<evidence type="ECO:0000313" key="15">
    <source>
        <dbReference type="Proteomes" id="UP001215503"/>
    </source>
</evidence>
<dbReference type="Pfam" id="PF00293">
    <property type="entry name" value="NUDIX"/>
    <property type="match status" value="1"/>
</dbReference>
<evidence type="ECO:0000256" key="5">
    <source>
        <dbReference type="ARBA" id="ARBA00022723"/>
    </source>
</evidence>
<comment type="function">
    <text evidence="8">Acts on ADP-mannose and ADP-glucose as well as ADP-ribose. Prevents glycogen biosynthesis. The reaction catalyzed by this enzyme is a limiting step of the gluconeogenic process.</text>
</comment>
<name>A0ABT5YLL7_9PROT</name>
<evidence type="ECO:0000256" key="10">
    <source>
        <dbReference type="ARBA" id="ARBA00030308"/>
    </source>
</evidence>
<proteinExistence type="inferred from homology"/>
<accession>A0ABT5YLL7</accession>
<organism evidence="14 15">
    <name type="scientific">Aquibaculum arenosum</name>
    <dbReference type="NCBI Taxonomy" id="3032591"/>
    <lineage>
        <taxon>Bacteria</taxon>
        <taxon>Pseudomonadati</taxon>
        <taxon>Pseudomonadota</taxon>
        <taxon>Alphaproteobacteria</taxon>
        <taxon>Rhodospirillales</taxon>
        <taxon>Rhodovibrionaceae</taxon>
        <taxon>Aquibaculum</taxon>
    </lineage>
</organism>
<keyword evidence="7" id="KW-0460">Magnesium</keyword>
<evidence type="ECO:0000256" key="12">
    <source>
        <dbReference type="ARBA" id="ARBA00049546"/>
    </source>
</evidence>
<dbReference type="PANTHER" id="PTHR11839">
    <property type="entry name" value="UDP/ADP-SUGAR PYROPHOSPHATASE"/>
    <property type="match status" value="1"/>
</dbReference>
<dbReference type="InterPro" id="IPR000086">
    <property type="entry name" value="NUDIX_hydrolase_dom"/>
</dbReference>
<sequence length="206" mass="23118">MPFGRFGSEDSELLEKEELHRGFLTVERHSARYRRFAGGWIEQLREIIDQHQSAAVLPYDPERDCVVLIEQFRLPALLAGKPPWQIEVVAGLLDQEGEAAEAVIRREAEEEAGVTITDLEPVAALMSSPGSSTEVIHHFIGRTDASDVGGLHGLEIEQEDIRAEALPFEEAWALLEAGRITNAPAWTCLTGLKLKRDGLRERWRRD</sequence>
<evidence type="ECO:0000256" key="9">
    <source>
        <dbReference type="ARBA" id="ARBA00030162"/>
    </source>
</evidence>
<dbReference type="Proteomes" id="UP001215503">
    <property type="component" value="Unassembled WGS sequence"/>
</dbReference>
<evidence type="ECO:0000313" key="14">
    <source>
        <dbReference type="EMBL" id="MDF2095851.1"/>
    </source>
</evidence>
<gene>
    <name evidence="14" type="ORF">P2G67_07670</name>
</gene>
<dbReference type="SUPFAM" id="SSF55811">
    <property type="entry name" value="Nudix"/>
    <property type="match status" value="1"/>
</dbReference>
<evidence type="ECO:0000256" key="2">
    <source>
        <dbReference type="ARBA" id="ARBA00007482"/>
    </source>
</evidence>
<evidence type="ECO:0000256" key="1">
    <source>
        <dbReference type="ARBA" id="ARBA00001946"/>
    </source>
</evidence>
<evidence type="ECO:0000256" key="3">
    <source>
        <dbReference type="ARBA" id="ARBA00012453"/>
    </source>
</evidence>
<evidence type="ECO:0000256" key="4">
    <source>
        <dbReference type="ARBA" id="ARBA00013297"/>
    </source>
</evidence>
<evidence type="ECO:0000259" key="13">
    <source>
        <dbReference type="PROSITE" id="PS51462"/>
    </source>
</evidence>
<keyword evidence="6" id="KW-0378">Hydrolase</keyword>
<reference evidence="14 15" key="1">
    <citation type="submission" date="2023-03" db="EMBL/GenBank/DDBJ databases">
        <title>Fodinicurvata sp. CAU 1616 isolated from sea sendiment.</title>
        <authorList>
            <person name="Kim W."/>
        </authorList>
    </citation>
    <scope>NUCLEOTIDE SEQUENCE [LARGE SCALE GENOMIC DNA]</scope>
    <source>
        <strain evidence="14 15">CAU 1616</strain>
    </source>
</reference>
<dbReference type="NCBIfam" id="TIGR00052">
    <property type="entry name" value="nudix-type nucleoside diphosphatase, YffH/AdpP family"/>
    <property type="match status" value="1"/>
</dbReference>
<dbReference type="EC" id="3.6.1.13" evidence="3"/>
<feature type="domain" description="Nudix hydrolase" evidence="13">
    <location>
        <begin position="49"/>
        <end position="188"/>
    </location>
</feature>
<dbReference type="Gene3D" id="3.90.79.10">
    <property type="entry name" value="Nucleoside Triphosphate Pyrophosphohydrolase"/>
    <property type="match status" value="1"/>
</dbReference>
<protein>
    <recommendedName>
        <fullName evidence="4">ADP-ribose pyrophosphatase</fullName>
        <ecNumber evidence="3">3.6.1.13</ecNumber>
    </recommendedName>
    <alternativeName>
        <fullName evidence="9">ADP-ribose diphosphatase</fullName>
    </alternativeName>
    <alternativeName>
        <fullName evidence="11">ADP-ribose phosphohydrolase</fullName>
    </alternativeName>
    <alternativeName>
        <fullName evidence="10">Adenosine diphosphoribose pyrophosphatase</fullName>
    </alternativeName>
</protein>
<dbReference type="PROSITE" id="PS51462">
    <property type="entry name" value="NUDIX"/>
    <property type="match status" value="1"/>
</dbReference>